<gene>
    <name evidence="1" type="ORF">GCM10009742_08400</name>
</gene>
<proteinExistence type="predicted"/>
<evidence type="ECO:0000313" key="2">
    <source>
        <dbReference type="Proteomes" id="UP001500190"/>
    </source>
</evidence>
<protein>
    <submittedName>
        <fullName evidence="1">Uncharacterized protein</fullName>
    </submittedName>
</protein>
<accession>A0ABN2D292</accession>
<sequence length="119" mass="12485">MATIASGRAAAWLDRRCGVVNRVSVSHSARGFALVVEAVPTWRWVVGAGTESTLSALGHPCCGRGLGRVPFVGTAAYRLLSVAVRTGVGPDVFSRPISVDEALAVCPTLDVDRFCDADE</sequence>
<dbReference type="EMBL" id="BAAAND010000001">
    <property type="protein sequence ID" value="GAA1568614.1"/>
    <property type="molecule type" value="Genomic_DNA"/>
</dbReference>
<comment type="caution">
    <text evidence="1">The sequence shown here is derived from an EMBL/GenBank/DDBJ whole genome shotgun (WGS) entry which is preliminary data.</text>
</comment>
<dbReference type="RefSeq" id="WP_344188013.1">
    <property type="nucleotide sequence ID" value="NZ_BAAAND010000001.1"/>
</dbReference>
<name>A0ABN2D292_9ACTN</name>
<keyword evidence="2" id="KW-1185">Reference proteome</keyword>
<evidence type="ECO:0000313" key="1">
    <source>
        <dbReference type="EMBL" id="GAA1568614.1"/>
    </source>
</evidence>
<dbReference type="Proteomes" id="UP001500190">
    <property type="component" value="Unassembled WGS sequence"/>
</dbReference>
<reference evidence="1 2" key="1">
    <citation type="journal article" date="2019" name="Int. J. Syst. Evol. Microbiol.">
        <title>The Global Catalogue of Microorganisms (GCM) 10K type strain sequencing project: providing services to taxonomists for standard genome sequencing and annotation.</title>
        <authorList>
            <consortium name="The Broad Institute Genomics Platform"/>
            <consortium name="The Broad Institute Genome Sequencing Center for Infectious Disease"/>
            <person name="Wu L."/>
            <person name="Ma J."/>
        </authorList>
    </citation>
    <scope>NUCLEOTIDE SEQUENCE [LARGE SCALE GENOMIC DNA]</scope>
    <source>
        <strain evidence="1 2">JCM 14304</strain>
    </source>
</reference>
<organism evidence="1 2">
    <name type="scientific">Kribbella karoonensis</name>
    <dbReference type="NCBI Taxonomy" id="324851"/>
    <lineage>
        <taxon>Bacteria</taxon>
        <taxon>Bacillati</taxon>
        <taxon>Actinomycetota</taxon>
        <taxon>Actinomycetes</taxon>
        <taxon>Propionibacteriales</taxon>
        <taxon>Kribbellaceae</taxon>
        <taxon>Kribbella</taxon>
    </lineage>
</organism>